<dbReference type="AlphaFoldDB" id="A0A5K7ZU59"/>
<accession>A0A5K7ZU59</accession>
<protein>
    <submittedName>
        <fullName evidence="2">Uncharacterized protein</fullName>
    </submittedName>
</protein>
<reference evidence="2 3" key="1">
    <citation type="submission" date="2019-11" db="EMBL/GenBank/DDBJ databases">
        <title>Comparative genomics of hydrocarbon-degrading Desulfosarcina strains.</title>
        <authorList>
            <person name="Watanabe M."/>
            <person name="Kojima H."/>
            <person name="Fukui M."/>
        </authorList>
    </citation>
    <scope>NUCLEOTIDE SEQUENCE [LARGE SCALE GENOMIC DNA]</scope>
    <source>
        <strain evidence="2 3">28bB2T</strain>
    </source>
</reference>
<evidence type="ECO:0000313" key="3">
    <source>
        <dbReference type="Proteomes" id="UP000425960"/>
    </source>
</evidence>
<proteinExistence type="predicted"/>
<sequence>MFPSVWQGQKEVQILNIKLNRHFKTEKKVNQVDGYTVERQCPPPPHPPMASVAPTCFTR</sequence>
<dbReference type="EMBL" id="AP021876">
    <property type="protein sequence ID" value="BBO83766.1"/>
    <property type="molecule type" value="Genomic_DNA"/>
</dbReference>
<evidence type="ECO:0000256" key="1">
    <source>
        <dbReference type="SAM" id="MobiDB-lite"/>
    </source>
</evidence>
<dbReference type="Proteomes" id="UP000425960">
    <property type="component" value="Chromosome"/>
</dbReference>
<feature type="region of interest" description="Disordered" evidence="1">
    <location>
        <begin position="37"/>
        <end position="59"/>
    </location>
</feature>
<organism evidence="2 3">
    <name type="scientific">Desulfosarcina ovata subsp. sediminis</name>
    <dbReference type="NCBI Taxonomy" id="885957"/>
    <lineage>
        <taxon>Bacteria</taxon>
        <taxon>Pseudomonadati</taxon>
        <taxon>Thermodesulfobacteriota</taxon>
        <taxon>Desulfobacteria</taxon>
        <taxon>Desulfobacterales</taxon>
        <taxon>Desulfosarcinaceae</taxon>
        <taxon>Desulfosarcina</taxon>
    </lineage>
</organism>
<evidence type="ECO:0000313" key="2">
    <source>
        <dbReference type="EMBL" id="BBO83766.1"/>
    </source>
</evidence>
<name>A0A5K7ZU59_9BACT</name>
<gene>
    <name evidence="2" type="ORF">DSCO28_43320</name>
</gene>
<dbReference type="KEGG" id="dov:DSCO28_43320"/>